<evidence type="ECO:0000256" key="7">
    <source>
        <dbReference type="RuleBase" id="RU363032"/>
    </source>
</evidence>
<feature type="transmembrane region" description="Helical" evidence="7">
    <location>
        <begin position="173"/>
        <end position="191"/>
    </location>
</feature>
<dbReference type="InterPro" id="IPR000515">
    <property type="entry name" value="MetI-like"/>
</dbReference>
<feature type="domain" description="ABC transmembrane type-1" evidence="8">
    <location>
        <begin position="95"/>
        <end position="298"/>
    </location>
</feature>
<feature type="transmembrane region" description="Helical" evidence="7">
    <location>
        <begin position="233"/>
        <end position="255"/>
    </location>
</feature>
<dbReference type="PANTHER" id="PTHR43163:SF6">
    <property type="entry name" value="DIPEPTIDE TRANSPORT SYSTEM PERMEASE PROTEIN DPPB-RELATED"/>
    <property type="match status" value="1"/>
</dbReference>
<dbReference type="InterPro" id="IPR035906">
    <property type="entry name" value="MetI-like_sf"/>
</dbReference>
<reference evidence="10" key="1">
    <citation type="journal article" date="2019" name="Int. J. Syst. Evol. Microbiol.">
        <title>The Global Catalogue of Microorganisms (GCM) 10K type strain sequencing project: providing services to taxonomists for standard genome sequencing and annotation.</title>
        <authorList>
            <consortium name="The Broad Institute Genomics Platform"/>
            <consortium name="The Broad Institute Genome Sequencing Center for Infectious Disease"/>
            <person name="Wu L."/>
            <person name="Ma J."/>
        </authorList>
    </citation>
    <scope>NUCLEOTIDE SEQUENCE [LARGE SCALE GENOMIC DNA]</scope>
    <source>
        <strain evidence="10">CGMCC 1.15419</strain>
    </source>
</reference>
<dbReference type="Gene3D" id="1.10.3720.10">
    <property type="entry name" value="MetI-like"/>
    <property type="match status" value="1"/>
</dbReference>
<keyword evidence="10" id="KW-1185">Reference proteome</keyword>
<evidence type="ECO:0000256" key="3">
    <source>
        <dbReference type="ARBA" id="ARBA00022475"/>
    </source>
</evidence>
<evidence type="ECO:0000313" key="9">
    <source>
        <dbReference type="EMBL" id="GGF65277.1"/>
    </source>
</evidence>
<evidence type="ECO:0000256" key="1">
    <source>
        <dbReference type="ARBA" id="ARBA00004651"/>
    </source>
</evidence>
<feature type="transmembrane region" description="Helical" evidence="7">
    <location>
        <begin position="141"/>
        <end position="161"/>
    </location>
</feature>
<dbReference type="InterPro" id="IPR045621">
    <property type="entry name" value="BPD_transp_1_N"/>
</dbReference>
<sequence>MFAFILRRLAVAIPTLLVLIVLSFLLMHLAPGGPFTQERALPPQVLANLNAKYGLDDPLWRQIWNYVYGIVVHFDFGPSFVYPDRTVNQLIADGFPVTLTYGTLSFLAAVLVGVTLGSLAAIRQNSWLDYLAVGISIGAQVLPNFVMAPLLVLVLTLWLGWLPGGGWSFSDPSFWIMPVIALSTSYMASIARITRSSMLEVLGSNHIRTARAKGMPERRVILRHALRPAMLPVVSYLGPVFVSMITGSVVIDIYFSTGGIGKAFVDSALNRDYAVMMGVTILVGALTILFNLVVDILYAWIDPKIRY</sequence>
<accession>A0ABQ1VIK1</accession>
<dbReference type="EMBL" id="BMIV01000004">
    <property type="protein sequence ID" value="GGF65277.1"/>
    <property type="molecule type" value="Genomic_DNA"/>
</dbReference>
<evidence type="ECO:0000256" key="5">
    <source>
        <dbReference type="ARBA" id="ARBA00022989"/>
    </source>
</evidence>
<organism evidence="9 10">
    <name type="scientific">Paracoccus acridae</name>
    <dbReference type="NCBI Taxonomy" id="1795310"/>
    <lineage>
        <taxon>Bacteria</taxon>
        <taxon>Pseudomonadati</taxon>
        <taxon>Pseudomonadota</taxon>
        <taxon>Alphaproteobacteria</taxon>
        <taxon>Rhodobacterales</taxon>
        <taxon>Paracoccaceae</taxon>
        <taxon>Paracoccus</taxon>
    </lineage>
</organism>
<feature type="transmembrane region" description="Helical" evidence="7">
    <location>
        <begin position="275"/>
        <end position="301"/>
    </location>
</feature>
<dbReference type="SUPFAM" id="SSF161098">
    <property type="entry name" value="MetI-like"/>
    <property type="match status" value="1"/>
</dbReference>
<gene>
    <name evidence="9" type="primary">oppB</name>
    <name evidence="9" type="ORF">GCM10011402_16780</name>
</gene>
<keyword evidence="3" id="KW-1003">Cell membrane</keyword>
<evidence type="ECO:0000256" key="6">
    <source>
        <dbReference type="ARBA" id="ARBA00023136"/>
    </source>
</evidence>
<dbReference type="Pfam" id="PF00528">
    <property type="entry name" value="BPD_transp_1"/>
    <property type="match status" value="1"/>
</dbReference>
<evidence type="ECO:0000256" key="4">
    <source>
        <dbReference type="ARBA" id="ARBA00022692"/>
    </source>
</evidence>
<keyword evidence="4 7" id="KW-0812">Transmembrane</keyword>
<feature type="transmembrane region" description="Helical" evidence="7">
    <location>
        <begin position="99"/>
        <end position="121"/>
    </location>
</feature>
<dbReference type="PROSITE" id="PS50928">
    <property type="entry name" value="ABC_TM1"/>
    <property type="match status" value="1"/>
</dbReference>
<keyword evidence="6 7" id="KW-0472">Membrane</keyword>
<dbReference type="RefSeq" id="WP_103171190.1">
    <property type="nucleotide sequence ID" value="NZ_BMIV01000004.1"/>
</dbReference>
<comment type="subcellular location">
    <subcellularLocation>
        <location evidence="1 7">Cell membrane</location>
        <topology evidence="1 7">Multi-pass membrane protein</topology>
    </subcellularLocation>
</comment>
<proteinExistence type="inferred from homology"/>
<dbReference type="NCBIfam" id="NF007008">
    <property type="entry name" value="PRK09471.1"/>
    <property type="match status" value="1"/>
</dbReference>
<evidence type="ECO:0000259" key="8">
    <source>
        <dbReference type="PROSITE" id="PS50928"/>
    </source>
</evidence>
<dbReference type="CDD" id="cd06261">
    <property type="entry name" value="TM_PBP2"/>
    <property type="match status" value="1"/>
</dbReference>
<dbReference type="PANTHER" id="PTHR43163">
    <property type="entry name" value="DIPEPTIDE TRANSPORT SYSTEM PERMEASE PROTEIN DPPB-RELATED"/>
    <property type="match status" value="1"/>
</dbReference>
<dbReference type="Pfam" id="PF19300">
    <property type="entry name" value="BPD_transp_1_N"/>
    <property type="match status" value="1"/>
</dbReference>
<keyword evidence="5 7" id="KW-1133">Transmembrane helix</keyword>
<evidence type="ECO:0000313" key="10">
    <source>
        <dbReference type="Proteomes" id="UP000640509"/>
    </source>
</evidence>
<protein>
    <submittedName>
        <fullName evidence="9">Peptide ABC transporter permease</fullName>
    </submittedName>
</protein>
<name>A0ABQ1VIK1_9RHOB</name>
<comment type="caution">
    <text evidence="9">The sequence shown here is derived from an EMBL/GenBank/DDBJ whole genome shotgun (WGS) entry which is preliminary data.</text>
</comment>
<dbReference type="Proteomes" id="UP000640509">
    <property type="component" value="Unassembled WGS sequence"/>
</dbReference>
<comment type="similarity">
    <text evidence="7">Belongs to the binding-protein-dependent transport system permease family.</text>
</comment>
<evidence type="ECO:0000256" key="2">
    <source>
        <dbReference type="ARBA" id="ARBA00022448"/>
    </source>
</evidence>
<keyword evidence="2 7" id="KW-0813">Transport</keyword>